<evidence type="ECO:0000256" key="8">
    <source>
        <dbReference type="ARBA" id="ARBA00023295"/>
    </source>
</evidence>
<evidence type="ECO:0000256" key="9">
    <source>
        <dbReference type="ARBA" id="ARBA00023316"/>
    </source>
</evidence>
<evidence type="ECO:0000256" key="7">
    <source>
        <dbReference type="ARBA" id="ARBA00023277"/>
    </source>
</evidence>
<accession>A0A6A5VGN0</accession>
<keyword evidence="6" id="KW-0378">Hydrolase</keyword>
<protein>
    <submittedName>
        <fullName evidence="12">SUN-domain-containing protein</fullName>
    </submittedName>
</protein>
<keyword evidence="7" id="KW-0119">Carbohydrate metabolism</keyword>
<dbReference type="InterPro" id="IPR051526">
    <property type="entry name" value="Beta-Glucosidase_SUN"/>
</dbReference>
<evidence type="ECO:0000256" key="2">
    <source>
        <dbReference type="ARBA" id="ARBA00010579"/>
    </source>
</evidence>
<dbReference type="Proteomes" id="UP000800036">
    <property type="component" value="Unassembled WGS sequence"/>
</dbReference>
<feature type="compositionally biased region" description="Polar residues" evidence="11">
    <location>
        <begin position="125"/>
        <end position="140"/>
    </location>
</feature>
<keyword evidence="9" id="KW-0961">Cell wall biogenesis/degradation</keyword>
<feature type="region of interest" description="Disordered" evidence="11">
    <location>
        <begin position="105"/>
        <end position="150"/>
    </location>
</feature>
<comment type="similarity">
    <text evidence="2">Belongs to the SUN family.</text>
</comment>
<dbReference type="GO" id="GO:0009986">
    <property type="term" value="C:cell surface"/>
    <property type="evidence" value="ECO:0007669"/>
    <property type="project" value="TreeGrafter"/>
</dbReference>
<keyword evidence="10" id="KW-0624">Polysaccharide degradation</keyword>
<evidence type="ECO:0000256" key="3">
    <source>
        <dbReference type="ARBA" id="ARBA00022512"/>
    </source>
</evidence>
<dbReference type="AlphaFoldDB" id="A0A6A5VGN0"/>
<dbReference type="InterPro" id="IPR005556">
    <property type="entry name" value="SUN"/>
</dbReference>
<evidence type="ECO:0000256" key="1">
    <source>
        <dbReference type="ARBA" id="ARBA00004191"/>
    </source>
</evidence>
<evidence type="ECO:0000256" key="5">
    <source>
        <dbReference type="ARBA" id="ARBA00022729"/>
    </source>
</evidence>
<evidence type="ECO:0000256" key="10">
    <source>
        <dbReference type="ARBA" id="ARBA00023326"/>
    </source>
</evidence>
<dbReference type="GO" id="GO:0031505">
    <property type="term" value="P:fungal-type cell wall organization"/>
    <property type="evidence" value="ECO:0007669"/>
    <property type="project" value="TreeGrafter"/>
</dbReference>
<comment type="subcellular location">
    <subcellularLocation>
        <location evidence="1">Secreted</location>
        <location evidence="1">Cell wall</location>
    </subcellularLocation>
</comment>
<proteinExistence type="inferred from homology"/>
<dbReference type="PANTHER" id="PTHR31316:SF0">
    <property type="entry name" value="SECRETED BETA-GLUCOSIDASE SIM1-RELATED"/>
    <property type="match status" value="1"/>
</dbReference>
<dbReference type="Pfam" id="PF03856">
    <property type="entry name" value="SUN"/>
    <property type="match status" value="1"/>
</dbReference>
<sequence>MRYVAVAFATAAATALAKPHGYHARRHAVAAKRADLVVHVQGPVATVVVYELNGQKITEDDVRNGIANGTLTWVDGVLSSSAVVAPPPTPTATVQVVENNHDTEDKAPVEHSAPPASVVAPEPTKQPQSSPLAETGNSPDPLTYQPVDNDGNCSDCDKEFPNGKLDCSQFPVGYGAILVHNEGLGGYTGIQAPANGLSKRVDAYHNIMTVPTGSCPDGSCCSPGRFCSYSCPNPYLKMSWPKPQGSTKESVGGLFCNQNGKLEMADGSISKSLCGRGSTRVKVQVQSKLSKPVSICRTDYPGTESETLPLTINPGETKELANPDQSAYYEWDGKATSAQYYVNNQGVEEKRACTWGNGSGDEGNRAPVNLGTSFVSIDRTTRKPVNAGFTALFQNKPTNPYAKLNFAIQFTGGGVSSPCTYKNGHYNGDAKGDNFDGCTASIADGSTLTIVFTDN</sequence>
<evidence type="ECO:0000256" key="11">
    <source>
        <dbReference type="SAM" id="MobiDB-lite"/>
    </source>
</evidence>
<dbReference type="PANTHER" id="PTHR31316">
    <property type="entry name" value="BETA-GLUCOSIDASE-LIKE PROTEIN NCA3, MITOCHONDRIAL-RELATED"/>
    <property type="match status" value="1"/>
</dbReference>
<keyword evidence="3" id="KW-0134">Cell wall</keyword>
<dbReference type="GO" id="GO:0016798">
    <property type="term" value="F:hydrolase activity, acting on glycosyl bonds"/>
    <property type="evidence" value="ECO:0007669"/>
    <property type="project" value="UniProtKB-KW"/>
</dbReference>
<dbReference type="EMBL" id="ML976686">
    <property type="protein sequence ID" value="KAF1972447.1"/>
    <property type="molecule type" value="Genomic_DNA"/>
</dbReference>
<keyword evidence="4" id="KW-0964">Secreted</keyword>
<gene>
    <name evidence="12" type="ORF">BU23DRAFT_158938</name>
</gene>
<dbReference type="OrthoDB" id="5339822at2759"/>
<evidence type="ECO:0000313" key="13">
    <source>
        <dbReference type="Proteomes" id="UP000800036"/>
    </source>
</evidence>
<dbReference type="GO" id="GO:0000272">
    <property type="term" value="P:polysaccharide catabolic process"/>
    <property type="evidence" value="ECO:0007669"/>
    <property type="project" value="UniProtKB-KW"/>
</dbReference>
<keyword evidence="5" id="KW-0732">Signal</keyword>
<reference evidence="12" key="1">
    <citation type="journal article" date="2020" name="Stud. Mycol.">
        <title>101 Dothideomycetes genomes: a test case for predicting lifestyles and emergence of pathogens.</title>
        <authorList>
            <person name="Haridas S."/>
            <person name="Albert R."/>
            <person name="Binder M."/>
            <person name="Bloem J."/>
            <person name="Labutti K."/>
            <person name="Salamov A."/>
            <person name="Andreopoulos B."/>
            <person name="Baker S."/>
            <person name="Barry K."/>
            <person name="Bills G."/>
            <person name="Bluhm B."/>
            <person name="Cannon C."/>
            <person name="Castanera R."/>
            <person name="Culley D."/>
            <person name="Daum C."/>
            <person name="Ezra D."/>
            <person name="Gonzalez J."/>
            <person name="Henrissat B."/>
            <person name="Kuo A."/>
            <person name="Liang C."/>
            <person name="Lipzen A."/>
            <person name="Lutzoni F."/>
            <person name="Magnuson J."/>
            <person name="Mondo S."/>
            <person name="Nolan M."/>
            <person name="Ohm R."/>
            <person name="Pangilinan J."/>
            <person name="Park H.-J."/>
            <person name="Ramirez L."/>
            <person name="Alfaro M."/>
            <person name="Sun H."/>
            <person name="Tritt A."/>
            <person name="Yoshinaga Y."/>
            <person name="Zwiers L.-H."/>
            <person name="Turgeon B."/>
            <person name="Goodwin S."/>
            <person name="Spatafora J."/>
            <person name="Crous P."/>
            <person name="Grigoriev I."/>
        </authorList>
    </citation>
    <scope>NUCLEOTIDE SEQUENCE</scope>
    <source>
        <strain evidence="12">CBS 107.79</strain>
    </source>
</reference>
<name>A0A6A5VGN0_9PLEO</name>
<evidence type="ECO:0000256" key="4">
    <source>
        <dbReference type="ARBA" id="ARBA00022525"/>
    </source>
</evidence>
<dbReference type="GO" id="GO:0009277">
    <property type="term" value="C:fungal-type cell wall"/>
    <property type="evidence" value="ECO:0007669"/>
    <property type="project" value="TreeGrafter"/>
</dbReference>
<evidence type="ECO:0000313" key="12">
    <source>
        <dbReference type="EMBL" id="KAF1972447.1"/>
    </source>
</evidence>
<organism evidence="12 13">
    <name type="scientific">Bimuria novae-zelandiae CBS 107.79</name>
    <dbReference type="NCBI Taxonomy" id="1447943"/>
    <lineage>
        <taxon>Eukaryota</taxon>
        <taxon>Fungi</taxon>
        <taxon>Dikarya</taxon>
        <taxon>Ascomycota</taxon>
        <taxon>Pezizomycotina</taxon>
        <taxon>Dothideomycetes</taxon>
        <taxon>Pleosporomycetidae</taxon>
        <taxon>Pleosporales</taxon>
        <taxon>Massarineae</taxon>
        <taxon>Didymosphaeriaceae</taxon>
        <taxon>Bimuria</taxon>
    </lineage>
</organism>
<feature type="compositionally biased region" description="Low complexity" evidence="11">
    <location>
        <begin position="110"/>
        <end position="123"/>
    </location>
</feature>
<evidence type="ECO:0000256" key="6">
    <source>
        <dbReference type="ARBA" id="ARBA00022801"/>
    </source>
</evidence>
<keyword evidence="13" id="KW-1185">Reference proteome</keyword>
<keyword evidence="8" id="KW-0326">Glycosidase</keyword>